<name>A0A2V4BX33_9FLAO</name>
<organism evidence="1 2">
    <name type="scientific">Flavobacterium hydrophilum</name>
    <dbReference type="NCBI Taxonomy" id="2211445"/>
    <lineage>
        <taxon>Bacteria</taxon>
        <taxon>Pseudomonadati</taxon>
        <taxon>Bacteroidota</taxon>
        <taxon>Flavobacteriia</taxon>
        <taxon>Flavobacteriales</taxon>
        <taxon>Flavobacteriaceae</taxon>
        <taxon>Flavobacterium</taxon>
    </lineage>
</organism>
<comment type="caution">
    <text evidence="1">The sequence shown here is derived from an EMBL/GenBank/DDBJ whole genome shotgun (WGS) entry which is preliminary data.</text>
</comment>
<gene>
    <name evidence="1" type="ORF">DMB68_18490</name>
</gene>
<evidence type="ECO:0000313" key="2">
    <source>
        <dbReference type="Proteomes" id="UP000247681"/>
    </source>
</evidence>
<sequence>MSNLSNISTALTTTIKDSDIHGVTGDLLEVILDKSFKDGILKDIPIISTIIGFVKAGIKINDALFFKKILHLIAQINDVPAEERGKVISEIDESKNYRVKIGEKLLFIVDKCDDHEKAEIIGYLFKEFLKRKMAYDEFLRCCSIIEKCVINDLLVFLNNDIKRYYTINDGEELLNVGMLTLSLKNIRDNNIYLNISKGGELLRIHLLEYLKNRNLQVRLKNFSEIQKHIDYILTSYRNDDNWNNLLTRTVETSAELCNNYKISDDEFNSIIFSIFKGLATEPKSYNLIYRYESTVTDMVKAINEYIAIIIKKNDLNGNDFDMARWKQFEKYFEENKRQINKL</sequence>
<proteinExistence type="predicted"/>
<reference evidence="1 2" key="1">
    <citation type="submission" date="2018-05" db="EMBL/GenBank/DDBJ databases">
        <title>Flavobacterium sp. strain IMCC34758, incomplete genome.</title>
        <authorList>
            <person name="Joung Y."/>
        </authorList>
    </citation>
    <scope>NUCLEOTIDE SEQUENCE [LARGE SCALE GENOMIC DNA]</scope>
    <source>
        <strain evidence="1 2">IMCC34758</strain>
    </source>
</reference>
<dbReference type="AlphaFoldDB" id="A0A2V4BX33"/>
<evidence type="ECO:0000313" key="1">
    <source>
        <dbReference type="EMBL" id="PXY43578.1"/>
    </source>
</evidence>
<keyword evidence="2" id="KW-1185">Reference proteome</keyword>
<dbReference type="Proteomes" id="UP000247681">
    <property type="component" value="Unassembled WGS sequence"/>
</dbReference>
<protein>
    <submittedName>
        <fullName evidence="1">Uncharacterized protein</fullName>
    </submittedName>
</protein>
<dbReference type="OrthoDB" id="6398067at2"/>
<dbReference type="EMBL" id="QJHL01000005">
    <property type="protein sequence ID" value="PXY43578.1"/>
    <property type="molecule type" value="Genomic_DNA"/>
</dbReference>
<accession>A0A2V4BX33</accession>
<dbReference type="RefSeq" id="WP_110348121.1">
    <property type="nucleotide sequence ID" value="NZ_QJHL01000005.1"/>
</dbReference>